<gene>
    <name evidence="1" type="ORF">NHPMDKGM_00001</name>
</gene>
<name>A0A7R8MKC5_9CAUD</name>
<dbReference type="Proteomes" id="UP000596306">
    <property type="component" value="Chromosome"/>
</dbReference>
<evidence type="ECO:0000313" key="2">
    <source>
        <dbReference type="Proteomes" id="UP000596306"/>
    </source>
</evidence>
<keyword evidence="2" id="KW-1185">Reference proteome</keyword>
<organism evidence="1 2">
    <name type="scientific">Klebsiella phage vB_KppS-Anoxic</name>
    <dbReference type="NCBI Taxonomy" id="2762829"/>
    <lineage>
        <taxon>Viruses</taxon>
        <taxon>Duplodnaviria</taxon>
        <taxon>Heunggongvirae</taxon>
        <taxon>Uroviricota</taxon>
        <taxon>Caudoviricetes</taxon>
        <taxon>Demerecviridae</taxon>
        <taxon>Sugarlandvirus</taxon>
        <taxon>Sugarlandvirus anoxic</taxon>
    </lineage>
</organism>
<dbReference type="EMBL" id="LR881109">
    <property type="protein sequence ID" value="CAD5239326.1"/>
    <property type="molecule type" value="Genomic_DNA"/>
</dbReference>
<evidence type="ECO:0000313" key="1">
    <source>
        <dbReference type="EMBL" id="CAD5239326.1"/>
    </source>
</evidence>
<sequence>MNRADKLQHIFDLVKKADQKKLSELTQEEYQAVLFCCAAMPASLDGVKAKSNIKNGKATTFQPTYVWLRSNMQKVISPDIVGFSARKVPNIFIDEEPRTPEFTKDWKDALDSFPSDKVPYKPDDETYAHLPFLPHPGFSVSDPEAKVNLKDFNPSEEDIAYPLMRTAIRIKRGKELDKQDLAVIALTKHMSHYLQVKKIATNLCIPQCYEVINESELEGELPKGSVTHKDISHIDLSIEAIYLGLLRTGRFYRFPADL</sequence>
<protein>
    <submittedName>
        <fullName evidence="1">Uncharacterized protein</fullName>
    </submittedName>
</protein>
<accession>A0A7R8MKC5</accession>
<proteinExistence type="predicted"/>
<reference evidence="1 2" key="1">
    <citation type="submission" date="2020-09" db="EMBL/GenBank/DDBJ databases">
        <authorList>
            <person name="Jameson E."/>
        </authorList>
    </citation>
    <scope>NUCLEOTIDE SEQUENCE [LARGE SCALE GENOMIC DNA]</scope>
</reference>